<dbReference type="InterPro" id="IPR036250">
    <property type="entry name" value="AcylCo_DH-like_C"/>
</dbReference>
<dbReference type="GO" id="GO:0016627">
    <property type="term" value="F:oxidoreductase activity, acting on the CH-CH group of donors"/>
    <property type="evidence" value="ECO:0007669"/>
    <property type="project" value="InterPro"/>
</dbReference>
<dbReference type="RefSeq" id="WP_211940577.1">
    <property type="nucleotide sequence ID" value="NZ_CP073078.1"/>
</dbReference>
<evidence type="ECO:0000256" key="5">
    <source>
        <dbReference type="ARBA" id="ARBA00023002"/>
    </source>
</evidence>
<dbReference type="InterPro" id="IPR009075">
    <property type="entry name" value="AcylCo_DH/oxidase_C"/>
</dbReference>
<keyword evidence="4 6" id="KW-0274">FAD</keyword>
<evidence type="ECO:0000259" key="7">
    <source>
        <dbReference type="Pfam" id="PF00441"/>
    </source>
</evidence>
<dbReference type="FunFam" id="2.40.110.10:FF:000011">
    <property type="entry name" value="Acyl-CoA dehydrogenase FadE34"/>
    <property type="match status" value="1"/>
</dbReference>
<dbReference type="InterPro" id="IPR006091">
    <property type="entry name" value="Acyl-CoA_Oxase/DH_mid-dom"/>
</dbReference>
<dbReference type="EMBL" id="CP073078">
    <property type="protein sequence ID" value="QUD90527.1"/>
    <property type="molecule type" value="Genomic_DNA"/>
</dbReference>
<dbReference type="InterPro" id="IPR046373">
    <property type="entry name" value="Acyl-CoA_Oxase/DH_mid-dom_sf"/>
</dbReference>
<evidence type="ECO:0000259" key="9">
    <source>
        <dbReference type="Pfam" id="PF02771"/>
    </source>
</evidence>
<dbReference type="InterPro" id="IPR052161">
    <property type="entry name" value="Mycobact_Acyl-CoA_DH"/>
</dbReference>
<sequence>MDLALSPGDLAFRDEVRAFLDEKFTPDLRAEAARQAGVFAEADLNSRWHRILHQRGWIAPAWPKAYGGAEFTAVQRYIFDSELAEAGTPAIPAMGLQMCGPVLMGYGTAEQKAFFLPRMLSGEHYWCQGYSEPQAGSDLAALQCHAVRDDDHYVVNGTKIWTTHAHYANWMFLLVRTKTEGKPQAGITFLLLDMRTPGLTIQPIITLSGEHEVNQVFFDNVRIPIANRVGEENQGWTVAKYLLEFERGGSSFAARLRGALRQVKAIAQAEAADRGGALWTDPDFRTRFAQVEVETLAVEFTERRVVSQLSTGAPAGDASASMLKLKGTETMQKATELAVEAIGHYAAADQRMALGVGANVSPVGPDHAATPVARYLNARASTIYGGSSEVQRNILARAALGL</sequence>
<evidence type="ECO:0000256" key="4">
    <source>
        <dbReference type="ARBA" id="ARBA00022827"/>
    </source>
</evidence>
<evidence type="ECO:0000256" key="1">
    <source>
        <dbReference type="ARBA" id="ARBA00001974"/>
    </source>
</evidence>
<evidence type="ECO:0000313" key="10">
    <source>
        <dbReference type="EMBL" id="QUD90527.1"/>
    </source>
</evidence>
<comment type="similarity">
    <text evidence="2 6">Belongs to the acyl-CoA dehydrogenase family.</text>
</comment>
<dbReference type="SUPFAM" id="SSF56645">
    <property type="entry name" value="Acyl-CoA dehydrogenase NM domain-like"/>
    <property type="match status" value="1"/>
</dbReference>
<dbReference type="InterPro" id="IPR037069">
    <property type="entry name" value="AcylCoA_DH/ox_N_sf"/>
</dbReference>
<dbReference type="GO" id="GO:0050660">
    <property type="term" value="F:flavin adenine dinucleotide binding"/>
    <property type="evidence" value="ECO:0007669"/>
    <property type="project" value="InterPro"/>
</dbReference>
<dbReference type="SUPFAM" id="SSF47203">
    <property type="entry name" value="Acyl-CoA dehydrogenase C-terminal domain-like"/>
    <property type="match status" value="1"/>
</dbReference>
<dbReference type="InterPro" id="IPR009100">
    <property type="entry name" value="AcylCoA_DH/oxidase_NM_dom_sf"/>
</dbReference>
<feature type="domain" description="Acyl-CoA dehydrogenase/oxidase N-terminal" evidence="9">
    <location>
        <begin position="10"/>
        <end position="123"/>
    </location>
</feature>
<evidence type="ECO:0000256" key="6">
    <source>
        <dbReference type="RuleBase" id="RU362125"/>
    </source>
</evidence>
<gene>
    <name evidence="10" type="ORF">KCG34_11995</name>
</gene>
<keyword evidence="11" id="KW-1185">Reference proteome</keyword>
<feature type="domain" description="Acyl-CoA oxidase/dehydrogenase middle" evidence="8">
    <location>
        <begin position="127"/>
        <end position="221"/>
    </location>
</feature>
<dbReference type="PANTHER" id="PTHR43292:SF3">
    <property type="entry name" value="ACYL-COA DEHYDROGENASE FADE29"/>
    <property type="match status" value="1"/>
</dbReference>
<reference evidence="10" key="1">
    <citation type="submission" date="2021-04" db="EMBL/GenBank/DDBJ databases">
        <title>The complete genome sequence of Caulobacter sp. S6.</title>
        <authorList>
            <person name="Tang Y."/>
            <person name="Ouyang W."/>
            <person name="Liu Q."/>
            <person name="Huang B."/>
            <person name="Guo Z."/>
            <person name="Lei P."/>
        </authorList>
    </citation>
    <scope>NUCLEOTIDE SEQUENCE</scope>
    <source>
        <strain evidence="10">S6</strain>
    </source>
</reference>
<dbReference type="GO" id="GO:0005886">
    <property type="term" value="C:plasma membrane"/>
    <property type="evidence" value="ECO:0007669"/>
    <property type="project" value="TreeGrafter"/>
</dbReference>
<dbReference type="PANTHER" id="PTHR43292">
    <property type="entry name" value="ACYL-COA DEHYDROGENASE"/>
    <property type="match status" value="1"/>
</dbReference>
<dbReference type="InterPro" id="IPR013786">
    <property type="entry name" value="AcylCoA_DH/ox_N"/>
</dbReference>
<organism evidence="10 11">
    <name type="scientific">Phenylobacterium montanum</name>
    <dbReference type="NCBI Taxonomy" id="2823693"/>
    <lineage>
        <taxon>Bacteria</taxon>
        <taxon>Pseudomonadati</taxon>
        <taxon>Pseudomonadota</taxon>
        <taxon>Alphaproteobacteria</taxon>
        <taxon>Caulobacterales</taxon>
        <taxon>Caulobacteraceae</taxon>
        <taxon>Phenylobacterium</taxon>
    </lineage>
</organism>
<protein>
    <submittedName>
        <fullName evidence="10">Acyl-CoA dehydrogenase family protein</fullName>
    </submittedName>
</protein>
<dbReference type="Pfam" id="PF02771">
    <property type="entry name" value="Acyl-CoA_dh_N"/>
    <property type="match status" value="1"/>
</dbReference>
<dbReference type="Gene3D" id="1.20.140.10">
    <property type="entry name" value="Butyryl-CoA Dehydrogenase, subunit A, domain 3"/>
    <property type="match status" value="1"/>
</dbReference>
<keyword evidence="3 6" id="KW-0285">Flavoprotein</keyword>
<dbReference type="Proteomes" id="UP000676409">
    <property type="component" value="Chromosome"/>
</dbReference>
<evidence type="ECO:0000256" key="3">
    <source>
        <dbReference type="ARBA" id="ARBA00022630"/>
    </source>
</evidence>
<dbReference type="KEGG" id="caul:KCG34_11995"/>
<evidence type="ECO:0000313" key="11">
    <source>
        <dbReference type="Proteomes" id="UP000676409"/>
    </source>
</evidence>
<proteinExistence type="inferred from homology"/>
<dbReference type="Gene3D" id="1.10.540.10">
    <property type="entry name" value="Acyl-CoA dehydrogenase/oxidase, N-terminal domain"/>
    <property type="match status" value="1"/>
</dbReference>
<dbReference type="Pfam" id="PF00441">
    <property type="entry name" value="Acyl-CoA_dh_1"/>
    <property type="match status" value="1"/>
</dbReference>
<dbReference type="AlphaFoldDB" id="A0A975IWX3"/>
<keyword evidence="5 6" id="KW-0560">Oxidoreductase</keyword>
<evidence type="ECO:0000259" key="8">
    <source>
        <dbReference type="Pfam" id="PF02770"/>
    </source>
</evidence>
<feature type="domain" description="Acyl-CoA dehydrogenase/oxidase C-terminal" evidence="7">
    <location>
        <begin position="233"/>
        <end position="399"/>
    </location>
</feature>
<name>A0A975IWX3_9CAUL</name>
<dbReference type="Pfam" id="PF02770">
    <property type="entry name" value="Acyl-CoA_dh_M"/>
    <property type="match status" value="1"/>
</dbReference>
<comment type="cofactor">
    <cofactor evidence="1 6">
        <name>FAD</name>
        <dbReference type="ChEBI" id="CHEBI:57692"/>
    </cofactor>
</comment>
<accession>A0A975IWX3</accession>
<dbReference type="Gene3D" id="2.40.110.10">
    <property type="entry name" value="Butyryl-CoA Dehydrogenase, subunit A, domain 2"/>
    <property type="match status" value="1"/>
</dbReference>
<evidence type="ECO:0000256" key="2">
    <source>
        <dbReference type="ARBA" id="ARBA00009347"/>
    </source>
</evidence>